<dbReference type="PROSITE" id="PS00061">
    <property type="entry name" value="ADH_SHORT"/>
    <property type="match status" value="1"/>
</dbReference>
<comment type="similarity">
    <text evidence="1">Belongs to the short-chain dehydrogenases/reductases (SDR) family.</text>
</comment>
<dbReference type="EMBL" id="CP051685">
    <property type="protein sequence ID" value="QJD99297.1"/>
    <property type="molecule type" value="Genomic_DNA"/>
</dbReference>
<gene>
    <name evidence="4" type="ORF">HH212_03985</name>
</gene>
<reference evidence="4 5" key="1">
    <citation type="submission" date="2020-04" db="EMBL/GenBank/DDBJ databases">
        <title>Genome sequencing of novel species.</title>
        <authorList>
            <person name="Heo J."/>
            <person name="Kim S.-J."/>
            <person name="Kim J.-S."/>
            <person name="Hong S.-B."/>
            <person name="Kwon S.-W."/>
        </authorList>
    </citation>
    <scope>NUCLEOTIDE SEQUENCE [LARGE SCALE GENOMIC DNA]</scope>
    <source>
        <strain evidence="4 5">GN2-R2</strain>
    </source>
</reference>
<dbReference type="InterPro" id="IPR057326">
    <property type="entry name" value="KR_dom"/>
</dbReference>
<proteinExistence type="inferred from homology"/>
<dbReference type="InterPro" id="IPR020904">
    <property type="entry name" value="Sc_DH/Rdtase_CS"/>
</dbReference>
<dbReference type="RefSeq" id="WP_169434194.1">
    <property type="nucleotide sequence ID" value="NZ_CP051685.1"/>
</dbReference>
<dbReference type="PRINTS" id="PR00081">
    <property type="entry name" value="GDHRDH"/>
</dbReference>
<dbReference type="PANTHER" id="PTHR42760:SF133">
    <property type="entry name" value="3-OXOACYL-[ACYL-CARRIER-PROTEIN] REDUCTASE"/>
    <property type="match status" value="1"/>
</dbReference>
<sequence length="246" mass="25638">MQLDGRVAIVTGASGGIGMAVARRLLRDGASVTLVGRHQDKLDAAQAGLAKDAPLDRIATAACDVGHEDQVQAAVEATLARFGRWDIAVNNAGLMAFKPLEQQTREDWYEVLDVDLMGAFYFTKQAFLKMGQGGAVINVSSVHAVETEALVAPYAAAKAALLSLTRSAAIEGKPKGIRVNAVVPGAIDTPMLWDNPNVKSGVEKIDKADVGTPDDIAAAIAFLAGPDANFVHGAALAVDGGRLARL</sequence>
<dbReference type="InterPro" id="IPR036291">
    <property type="entry name" value="NAD(P)-bd_dom_sf"/>
</dbReference>
<dbReference type="GO" id="GO:0016616">
    <property type="term" value="F:oxidoreductase activity, acting on the CH-OH group of donors, NAD or NADP as acceptor"/>
    <property type="evidence" value="ECO:0007669"/>
    <property type="project" value="TreeGrafter"/>
</dbReference>
<dbReference type="PRINTS" id="PR00080">
    <property type="entry name" value="SDRFAMILY"/>
</dbReference>
<dbReference type="FunFam" id="3.40.50.720:FF:000084">
    <property type="entry name" value="Short-chain dehydrogenase reductase"/>
    <property type="match status" value="1"/>
</dbReference>
<dbReference type="SMART" id="SM00822">
    <property type="entry name" value="PKS_KR"/>
    <property type="match status" value="1"/>
</dbReference>
<keyword evidence="5" id="KW-1185">Reference proteome</keyword>
<feature type="domain" description="Ketoreductase" evidence="3">
    <location>
        <begin position="6"/>
        <end position="193"/>
    </location>
</feature>
<evidence type="ECO:0000259" key="3">
    <source>
        <dbReference type="SMART" id="SM00822"/>
    </source>
</evidence>
<evidence type="ECO:0000313" key="4">
    <source>
        <dbReference type="EMBL" id="QJD99297.1"/>
    </source>
</evidence>
<dbReference type="SUPFAM" id="SSF51735">
    <property type="entry name" value="NAD(P)-binding Rossmann-fold domains"/>
    <property type="match status" value="1"/>
</dbReference>
<protein>
    <submittedName>
        <fullName evidence="4">SDR family oxidoreductase</fullName>
    </submittedName>
</protein>
<dbReference type="Proteomes" id="UP000502415">
    <property type="component" value="Chromosome"/>
</dbReference>
<keyword evidence="2" id="KW-0560">Oxidoreductase</keyword>
<evidence type="ECO:0000256" key="2">
    <source>
        <dbReference type="ARBA" id="ARBA00023002"/>
    </source>
</evidence>
<evidence type="ECO:0000256" key="1">
    <source>
        <dbReference type="ARBA" id="ARBA00006484"/>
    </source>
</evidence>
<dbReference type="CDD" id="cd05233">
    <property type="entry name" value="SDR_c"/>
    <property type="match status" value="1"/>
</dbReference>
<dbReference type="Pfam" id="PF13561">
    <property type="entry name" value="adh_short_C2"/>
    <property type="match status" value="1"/>
</dbReference>
<accession>A0A7Z2VUE1</accession>
<name>A0A7Z2VUE1_9BURK</name>
<dbReference type="KEGG" id="mfy:HH212_03985"/>
<evidence type="ECO:0000313" key="5">
    <source>
        <dbReference type="Proteomes" id="UP000502415"/>
    </source>
</evidence>
<dbReference type="InterPro" id="IPR002347">
    <property type="entry name" value="SDR_fam"/>
</dbReference>
<dbReference type="Gene3D" id="3.40.50.720">
    <property type="entry name" value="NAD(P)-binding Rossmann-like Domain"/>
    <property type="match status" value="1"/>
</dbReference>
<dbReference type="PANTHER" id="PTHR42760">
    <property type="entry name" value="SHORT-CHAIN DEHYDROGENASES/REDUCTASES FAMILY MEMBER"/>
    <property type="match status" value="1"/>
</dbReference>
<organism evidence="4 5">
    <name type="scientific">Massilia forsythiae</name>
    <dbReference type="NCBI Taxonomy" id="2728020"/>
    <lineage>
        <taxon>Bacteria</taxon>
        <taxon>Pseudomonadati</taxon>
        <taxon>Pseudomonadota</taxon>
        <taxon>Betaproteobacteria</taxon>
        <taxon>Burkholderiales</taxon>
        <taxon>Oxalobacteraceae</taxon>
        <taxon>Telluria group</taxon>
        <taxon>Massilia</taxon>
    </lineage>
</organism>
<dbReference type="AlphaFoldDB" id="A0A7Z2VUE1"/>